<reference evidence="5 6" key="1">
    <citation type="submission" date="2008-09" db="EMBL/GenBank/DDBJ databases">
        <authorList>
            <person name="Fulton L."/>
            <person name="Clifton S."/>
            <person name="Fulton B."/>
            <person name="Xu J."/>
            <person name="Minx P."/>
            <person name="Pepin K.H."/>
            <person name="Johnson M."/>
            <person name="Thiruvilangam P."/>
            <person name="Bhonagiri V."/>
            <person name="Nash W.E."/>
            <person name="Mardis E.R."/>
            <person name="Wilson R.K."/>
        </authorList>
    </citation>
    <scope>NUCLEOTIDE SEQUENCE [LARGE SCALE GENOMIC DNA]</scope>
    <source>
        <strain evidence="5 6">DSM 13275</strain>
    </source>
</reference>
<dbReference type="PANTHER" id="PTHR43534:SF1">
    <property type="entry name" value="4FE-4S CLUSTER CONTAINING PARA FAMILY ATPASE PROTEIN"/>
    <property type="match status" value="1"/>
</dbReference>
<evidence type="ECO:0000256" key="1">
    <source>
        <dbReference type="ARBA" id="ARBA00022723"/>
    </source>
</evidence>
<dbReference type="OrthoDB" id="9778602at2"/>
<dbReference type="STRING" id="500633.CLOHIR_01503"/>
<proteinExistence type="predicted"/>
<dbReference type="PROSITE" id="PS00198">
    <property type="entry name" value="4FE4S_FER_1"/>
    <property type="match status" value="1"/>
</dbReference>
<organism evidence="5 6">
    <name type="scientific">Peptacetobacter hiranonis (strain DSM 13275 / JCM 10541 / KCTC 15199 / TO-931)</name>
    <name type="common">Clostridium hiranonis</name>
    <dbReference type="NCBI Taxonomy" id="500633"/>
    <lineage>
        <taxon>Bacteria</taxon>
        <taxon>Bacillati</taxon>
        <taxon>Bacillota</taxon>
        <taxon>Clostridia</taxon>
        <taxon>Peptostreptococcales</taxon>
        <taxon>Peptostreptococcaceae</taxon>
        <taxon>Peptacetobacter</taxon>
    </lineage>
</organism>
<dbReference type="EMBL" id="ABWP01000060">
    <property type="protein sequence ID" value="EEA84875.1"/>
    <property type="molecule type" value="Genomic_DNA"/>
</dbReference>
<dbReference type="PANTHER" id="PTHR43534">
    <property type="entry name" value="MIND SUPERFAMILY P-LOOP ATPASE CONTAINING AN INSERTED FERREDOXIN DOMAIN"/>
    <property type="match status" value="1"/>
</dbReference>
<dbReference type="Gene3D" id="3.40.50.300">
    <property type="entry name" value="P-loop containing nucleotide triphosphate hydrolases"/>
    <property type="match status" value="1"/>
</dbReference>
<dbReference type="InterPro" id="IPR017896">
    <property type="entry name" value="4Fe4S_Fe-S-bd"/>
</dbReference>
<reference evidence="5 6" key="2">
    <citation type="submission" date="2008-10" db="EMBL/GenBank/DDBJ databases">
        <title>Draft genome sequence of Clostridium hiranonis (DSM 13275).</title>
        <authorList>
            <person name="Sudarsanam P."/>
            <person name="Ley R."/>
            <person name="Guruge J."/>
            <person name="Turnbaugh P.J."/>
            <person name="Mahowald M."/>
            <person name="Liep D."/>
            <person name="Gordon J."/>
        </authorList>
    </citation>
    <scope>NUCLEOTIDE SEQUENCE [LARGE SCALE GENOMIC DNA]</scope>
    <source>
        <strain evidence="5 6">DSM 13275</strain>
    </source>
</reference>
<dbReference type="GO" id="GO:0051536">
    <property type="term" value="F:iron-sulfur cluster binding"/>
    <property type="evidence" value="ECO:0007669"/>
    <property type="project" value="UniProtKB-KW"/>
</dbReference>
<dbReference type="Pfam" id="PF00037">
    <property type="entry name" value="Fer4"/>
    <property type="match status" value="1"/>
</dbReference>
<protein>
    <submittedName>
        <fullName evidence="5">CobQ/CobB/MinD/ParA nucleotide binding domain protein</fullName>
    </submittedName>
</protein>
<dbReference type="SUPFAM" id="SSF52540">
    <property type="entry name" value="P-loop containing nucleoside triphosphate hydrolases"/>
    <property type="match status" value="1"/>
</dbReference>
<gene>
    <name evidence="5" type="ORF">CLOHIR_01503</name>
</gene>
<name>B6G047_PEPHT</name>
<dbReference type="PROSITE" id="PS51379">
    <property type="entry name" value="4FE4S_FER_2"/>
    <property type="match status" value="2"/>
</dbReference>
<keyword evidence="1" id="KW-0479">Metal-binding</keyword>
<dbReference type="RefSeq" id="WP_006440422.1">
    <property type="nucleotide sequence ID" value="NZ_DS995356.1"/>
</dbReference>
<dbReference type="Pfam" id="PF01656">
    <property type="entry name" value="CbiA"/>
    <property type="match status" value="1"/>
</dbReference>
<dbReference type="HOGENOM" id="CLU_067767_1_0_9"/>
<evidence type="ECO:0000256" key="3">
    <source>
        <dbReference type="ARBA" id="ARBA00023014"/>
    </source>
</evidence>
<accession>B6G047</accession>
<keyword evidence="2" id="KW-0408">Iron</keyword>
<feature type="domain" description="4Fe-4S ferredoxin-type" evidence="4">
    <location>
        <begin position="60"/>
        <end position="89"/>
    </location>
</feature>
<dbReference type="GO" id="GO:0046872">
    <property type="term" value="F:metal ion binding"/>
    <property type="evidence" value="ECO:0007669"/>
    <property type="project" value="UniProtKB-KW"/>
</dbReference>
<feature type="domain" description="4Fe-4S ferredoxin-type" evidence="4">
    <location>
        <begin position="98"/>
        <end position="118"/>
    </location>
</feature>
<keyword evidence="6" id="KW-1185">Reference proteome</keyword>
<dbReference type="CDD" id="cd03110">
    <property type="entry name" value="SIMIBI_bact_arch"/>
    <property type="match status" value="1"/>
</dbReference>
<evidence type="ECO:0000256" key="2">
    <source>
        <dbReference type="ARBA" id="ARBA00023004"/>
    </source>
</evidence>
<dbReference type="InterPro" id="IPR017900">
    <property type="entry name" value="4Fe4S_Fe_S_CS"/>
</dbReference>
<dbReference type="InterPro" id="IPR002586">
    <property type="entry name" value="CobQ/CobB/MinD/ParA_Nub-bd_dom"/>
</dbReference>
<evidence type="ECO:0000313" key="6">
    <source>
        <dbReference type="Proteomes" id="UP000003178"/>
    </source>
</evidence>
<dbReference type="eggNOG" id="COG1149">
    <property type="taxonomic scope" value="Bacteria"/>
</dbReference>
<comment type="caution">
    <text evidence="5">The sequence shown here is derived from an EMBL/GenBank/DDBJ whole genome shotgun (WGS) entry which is preliminary data.</text>
</comment>
<dbReference type="Proteomes" id="UP000003178">
    <property type="component" value="Unassembled WGS sequence"/>
</dbReference>
<evidence type="ECO:0000259" key="4">
    <source>
        <dbReference type="PROSITE" id="PS51379"/>
    </source>
</evidence>
<sequence length="306" mass="33079">MKELLILSGKGGTGKTTVASSFIKLSNTKAYADCDVDAPNLHLVAGKKTEPKKEAYYGLPKAVIDQDKCIQCGKCMENCRFDSIMEKNGEFSVKKFGCEGCGVCEYVCPSSAITMQKSAAGDTMIYKDEDRVFSTAKLYMGSGTSGKLVTEVKKNMRENAADDVEIAVIDGSPGIGCPVIASLNGVDALLIVAEPSISGMSDMERIITTAARFRVKTAVCVNKFDTNIENTNKIEEFCKENNISLVGKIPYDTEAVKAINSGKTIVEVDCPSGNAVREVYKKVVDMLSEETEKVSKGKDYENVITL</sequence>
<evidence type="ECO:0000313" key="5">
    <source>
        <dbReference type="EMBL" id="EEA84875.1"/>
    </source>
</evidence>
<dbReference type="Gene3D" id="3.30.70.20">
    <property type="match status" value="1"/>
</dbReference>
<dbReference type="InterPro" id="IPR027417">
    <property type="entry name" value="P-loop_NTPase"/>
</dbReference>
<keyword evidence="3" id="KW-0411">Iron-sulfur</keyword>
<dbReference type="AlphaFoldDB" id="B6G047"/>